<comment type="caution">
    <text evidence="2">The sequence shown here is derived from an EMBL/GenBank/DDBJ whole genome shotgun (WGS) entry which is preliminary data.</text>
</comment>
<name>A0A2W1MX82_9FLAO</name>
<keyword evidence="1" id="KW-0732">Signal</keyword>
<evidence type="ECO:0000313" key="3">
    <source>
        <dbReference type="Proteomes" id="UP000249248"/>
    </source>
</evidence>
<dbReference type="Proteomes" id="UP000249248">
    <property type="component" value="Unassembled WGS sequence"/>
</dbReference>
<dbReference type="Pfam" id="PF25594">
    <property type="entry name" value="GldB_lipo"/>
    <property type="match status" value="1"/>
</dbReference>
<feature type="signal peptide" evidence="1">
    <location>
        <begin position="1"/>
        <end position="24"/>
    </location>
</feature>
<evidence type="ECO:0000313" key="2">
    <source>
        <dbReference type="EMBL" id="PZE16447.1"/>
    </source>
</evidence>
<organism evidence="2 3">
    <name type="scientific">Putridiphycobacter roseus</name>
    <dbReference type="NCBI Taxonomy" id="2219161"/>
    <lineage>
        <taxon>Bacteria</taxon>
        <taxon>Pseudomonadati</taxon>
        <taxon>Bacteroidota</taxon>
        <taxon>Flavobacteriia</taxon>
        <taxon>Flavobacteriales</taxon>
        <taxon>Crocinitomicaceae</taxon>
        <taxon>Putridiphycobacter</taxon>
    </lineage>
</organism>
<sequence>MKNRFIYLMLFPVLFIACNQNPLAVDVSNVSVEITHENVVEAYKNGWKNGDLSTVNKTLSSKGGELYDYYTKEMLRVGMPMQDSTVAFLKLFLADSIMQIVHHKIESKFGDFHTEMEEISDMFKHLKYHIPNALLPVSVMTYNSTFTNGVISTPSRIGIGLEMYLGSEDEIVKEVPFPLYLKKRMNAEFLMADIAQNWIVSNVIEGVLDDTFLANLIYNGKMLYLIKAMMPNAENNIIMRYSKSDYEWAVASEYDVWQYIVQENWVYASELKLNMRFFKEGPNTSGLDGSPDRIGQFIGFKIIENYMEKYPETTLKSLIAEKNTTKILKTYKPKK</sequence>
<dbReference type="EMBL" id="QKSB01000008">
    <property type="protein sequence ID" value="PZE16447.1"/>
    <property type="molecule type" value="Genomic_DNA"/>
</dbReference>
<reference evidence="2 3" key="1">
    <citation type="submission" date="2018-06" db="EMBL/GenBank/DDBJ databases">
        <title>The draft genome sequence of Crocinitomix sp. SM1701.</title>
        <authorList>
            <person name="Zhang X."/>
        </authorList>
    </citation>
    <scope>NUCLEOTIDE SEQUENCE [LARGE SCALE GENOMIC DNA]</scope>
    <source>
        <strain evidence="2 3">SM1701</strain>
    </source>
</reference>
<dbReference type="AlphaFoldDB" id="A0A2W1MX82"/>
<proteinExistence type="predicted"/>
<dbReference type="OrthoDB" id="976022at2"/>
<dbReference type="PROSITE" id="PS51257">
    <property type="entry name" value="PROKAR_LIPOPROTEIN"/>
    <property type="match status" value="1"/>
</dbReference>
<accession>A0A2W1MX82</accession>
<dbReference type="RefSeq" id="WP_111063880.1">
    <property type="nucleotide sequence ID" value="NZ_JBHUCU010000005.1"/>
</dbReference>
<evidence type="ECO:0008006" key="4">
    <source>
        <dbReference type="Google" id="ProtNLM"/>
    </source>
</evidence>
<gene>
    <name evidence="2" type="ORF">DNU06_12935</name>
</gene>
<evidence type="ECO:0000256" key="1">
    <source>
        <dbReference type="SAM" id="SignalP"/>
    </source>
</evidence>
<protein>
    <recommendedName>
        <fullName evidence="4">Gliding motility protein GldB</fullName>
    </recommendedName>
</protein>
<feature type="chain" id="PRO_5016126594" description="Gliding motility protein GldB" evidence="1">
    <location>
        <begin position="25"/>
        <end position="335"/>
    </location>
</feature>
<keyword evidence="3" id="KW-1185">Reference proteome</keyword>
<dbReference type="InterPro" id="IPR019853">
    <property type="entry name" value="GldB-like"/>
</dbReference>